<dbReference type="Gene3D" id="3.10.100.10">
    <property type="entry name" value="Mannose-Binding Protein A, subunit A"/>
    <property type="match status" value="2"/>
</dbReference>
<feature type="compositionally biased region" description="Polar residues" evidence="2">
    <location>
        <begin position="689"/>
        <end position="698"/>
    </location>
</feature>
<feature type="compositionally biased region" description="Basic and acidic residues" evidence="2">
    <location>
        <begin position="798"/>
        <end position="811"/>
    </location>
</feature>
<feature type="compositionally biased region" description="Low complexity" evidence="2">
    <location>
        <begin position="572"/>
        <end position="593"/>
    </location>
</feature>
<dbReference type="HOGENOM" id="CLU_295142_0_0_1"/>
<keyword evidence="5" id="KW-1185">Reference proteome</keyword>
<feature type="active site" description="Nucleophile" evidence="1">
    <location>
        <position position="246"/>
    </location>
</feature>
<evidence type="ECO:0008006" key="6">
    <source>
        <dbReference type="Google" id="ProtNLM"/>
    </source>
</evidence>
<reference evidence="5" key="1">
    <citation type="submission" date="2011-07" db="EMBL/GenBank/DDBJ databases">
        <authorList>
            <consortium name="Caenorhabditis brenneri Sequencing and Analysis Consortium"/>
            <person name="Wilson R.K."/>
        </authorList>
    </citation>
    <scope>NUCLEOTIDE SEQUENCE [LARGE SCALE GENOMIC DNA]</scope>
    <source>
        <strain evidence="5">PB2801</strain>
    </source>
</reference>
<organism evidence="5">
    <name type="scientific">Caenorhabditis brenneri</name>
    <name type="common">Nematode worm</name>
    <dbReference type="NCBI Taxonomy" id="135651"/>
    <lineage>
        <taxon>Eukaryota</taxon>
        <taxon>Metazoa</taxon>
        <taxon>Ecdysozoa</taxon>
        <taxon>Nematoda</taxon>
        <taxon>Chromadorea</taxon>
        <taxon>Rhabditida</taxon>
        <taxon>Rhabditina</taxon>
        <taxon>Rhabditomorpha</taxon>
        <taxon>Rhabditoidea</taxon>
        <taxon>Rhabditidae</taxon>
        <taxon>Peloderinae</taxon>
        <taxon>Caenorhabditis</taxon>
    </lineage>
</organism>
<feature type="region of interest" description="Disordered" evidence="2">
    <location>
        <begin position="554"/>
        <end position="876"/>
    </location>
</feature>
<feature type="compositionally biased region" description="Polar residues" evidence="2">
    <location>
        <begin position="642"/>
        <end position="655"/>
    </location>
</feature>
<evidence type="ECO:0000313" key="4">
    <source>
        <dbReference type="EMBL" id="EGT39000.1"/>
    </source>
</evidence>
<protein>
    <recommendedName>
        <fullName evidence="6">C-type lectin domain-containing protein</fullName>
    </recommendedName>
</protein>
<dbReference type="InterPro" id="IPR016186">
    <property type="entry name" value="C-type_lectin-like/link_sf"/>
</dbReference>
<dbReference type="InterPro" id="IPR018120">
    <property type="entry name" value="Glyco_hydro_1_AS"/>
</dbReference>
<feature type="chain" id="PRO_5012045229" description="C-type lectin domain-containing protein" evidence="3">
    <location>
        <begin position="16"/>
        <end position="1026"/>
    </location>
</feature>
<feature type="signal peptide" evidence="3">
    <location>
        <begin position="1"/>
        <end position="15"/>
    </location>
</feature>
<dbReference type="EMBL" id="GL379804">
    <property type="protein sequence ID" value="EGT39000.1"/>
    <property type="molecule type" value="Genomic_DNA"/>
</dbReference>
<dbReference type="Proteomes" id="UP000008068">
    <property type="component" value="Unassembled WGS sequence"/>
</dbReference>
<dbReference type="PROSITE" id="PS00572">
    <property type="entry name" value="GLYCOSYL_HYDROL_F1_1"/>
    <property type="match status" value="1"/>
</dbReference>
<dbReference type="OrthoDB" id="5853424at2759"/>
<dbReference type="SUPFAM" id="SSF56436">
    <property type="entry name" value="C-type lectin-like"/>
    <property type="match status" value="2"/>
</dbReference>
<dbReference type="PANTHER" id="PTHR47753">
    <property type="entry name" value="C-TYPE LECTIN-RELATED"/>
    <property type="match status" value="1"/>
</dbReference>
<dbReference type="InterPro" id="IPR016187">
    <property type="entry name" value="CTDL_fold"/>
</dbReference>
<feature type="compositionally biased region" description="Basic residues" evidence="2">
    <location>
        <begin position="554"/>
        <end position="569"/>
    </location>
</feature>
<feature type="compositionally biased region" description="Polar residues" evidence="2">
    <location>
        <begin position="707"/>
        <end position="726"/>
    </location>
</feature>
<evidence type="ECO:0000256" key="2">
    <source>
        <dbReference type="SAM" id="MobiDB-lite"/>
    </source>
</evidence>
<feature type="compositionally biased region" description="Polar residues" evidence="2">
    <location>
        <begin position="820"/>
        <end position="829"/>
    </location>
</feature>
<dbReference type="PANTHER" id="PTHR47753:SF3">
    <property type="entry name" value="C-TYPE LECTIN"/>
    <property type="match status" value="1"/>
</dbReference>
<evidence type="ECO:0000256" key="3">
    <source>
        <dbReference type="SAM" id="SignalP"/>
    </source>
</evidence>
<keyword evidence="3" id="KW-0732">Signal</keyword>
<dbReference type="InParanoid" id="G0MNG7"/>
<evidence type="ECO:0000256" key="1">
    <source>
        <dbReference type="PROSITE-ProRule" id="PRU10055"/>
    </source>
</evidence>
<name>G0MNG7_CAEBE</name>
<feature type="compositionally biased region" description="Pro residues" evidence="2">
    <location>
        <begin position="847"/>
        <end position="859"/>
    </location>
</feature>
<proteinExistence type="predicted"/>
<feature type="compositionally biased region" description="Basic and acidic residues" evidence="2">
    <location>
        <begin position="756"/>
        <end position="784"/>
    </location>
</feature>
<feature type="compositionally biased region" description="Polar residues" evidence="2">
    <location>
        <begin position="862"/>
        <end position="876"/>
    </location>
</feature>
<dbReference type="OMA" id="LYHVRNR"/>
<dbReference type="eggNOG" id="ENOG502TGU2">
    <property type="taxonomic scope" value="Eukaryota"/>
</dbReference>
<dbReference type="CDD" id="cd00037">
    <property type="entry name" value="CLECT"/>
    <property type="match status" value="2"/>
</dbReference>
<sequence length="1026" mass="114690">MMIFVFFCLFSTSSAQDPDNNFDDYWQQYNDIEIDHSALKRCWSMGGKVVPVDTGNPDKGYKCKGSSETWVEDDKQAMDYCSSRIPFHIIEATKAPNEGGVSCTFQINLKCEIGWTQILNKCYKVFSIGLSFEQAKQQCSKDNSALKTKLADYYEGYLGTFFNNMEFSGVWVNVPSLEIEHPGRTWRGALILDDAYIYDVSPGTLMMFEPEEIHGFMCEYTPPMTMAEMYMMAGIYSQIYPIFVTENGASFPSSSYMTIEQVKYAKGSNGVKTEEFGIDHLRERCSSIGNILGVDSHPLASIKDEYDTVKSFLTNHRFHLTSAFKNGGCQRMSYKDTDFDTNKALSVYPTIQNSAKDNDFCKAFSFSFHQKDRFPTMAAMRAPLLCSLHSFSYEYEPCGPGWVQADRSGTTKFCHYIETKRVDHEEAKRACLSMNAALSGFEDRNEYDQVLAAIKLAAAGTGTDHFWLGGVCPCVEDCSDPSYMASWDLGVSRNTKFLNSFTTKAWGWGQAGDIYITFRYDIEEFHSQIALTAFLGISIVVAYRLYHVRNRRRSNCNNKKKQPIRKLKRTTPNSSPKSSNIKNEAVVKKTSPSPKKKSLTPKKSTDNETSLRPTGSDILHPAPFNNVTGTMTVPGSKEKSDMLSSPNTSTTNLLKNQLRDPAEARISPKAAKNSGNQSSAEKTDEKQLASASITPQNGSREEDTKASPRSSNMENQPTNKLIGSQTESERKEIERMPYSFESLEAAKFEPAQPKKGSAEKVEDSPKEKPKAPEISKKEKMELTPKLDMNLTEPPKNVENLEKNDDEKSEKSGRKKRENVENGSAETSLSEPVVVKSIDPMPIVFGSQPPPRPVPSPTPNQPLETLSPSSPRTNEPSSALIETAVGRTADSSISMDTVQSIYKVCRCRKKDRCGLLNDSEAPVYDPGVKVNIPITKVLPVSFNKYNPPNLLDPPTGGSTELMELPDIFTTPNEDETDVSVIKLFFKNILILIQTYLTAMYPMLGAMNAAHQHACLINHLVENYEFFE</sequence>
<accession>G0MNG7</accession>
<gene>
    <name evidence="4" type="ORF">CAEBREN_08887</name>
</gene>
<dbReference type="AlphaFoldDB" id="G0MNG7"/>
<evidence type="ECO:0000313" key="5">
    <source>
        <dbReference type="Proteomes" id="UP000008068"/>
    </source>
</evidence>